<keyword evidence="3" id="KW-1185">Reference proteome</keyword>
<name>A0ABS3YCE8_9BACT</name>
<gene>
    <name evidence="2" type="ORF">J7I43_09070</name>
</gene>
<accession>A0ABS3YCE8</accession>
<dbReference type="InterPro" id="IPR032185">
    <property type="entry name" value="DUF5017"/>
</dbReference>
<dbReference type="Pfam" id="PF16409">
    <property type="entry name" value="DUF5017"/>
    <property type="match status" value="1"/>
</dbReference>
<evidence type="ECO:0000259" key="1">
    <source>
        <dbReference type="Pfam" id="PF16409"/>
    </source>
</evidence>
<dbReference type="Proteomes" id="UP000679126">
    <property type="component" value="Unassembled WGS sequence"/>
</dbReference>
<dbReference type="EMBL" id="JAGHKP010000002">
    <property type="protein sequence ID" value="MBO9152360.1"/>
    <property type="molecule type" value="Genomic_DNA"/>
</dbReference>
<comment type="caution">
    <text evidence="2">The sequence shown here is derived from an EMBL/GenBank/DDBJ whole genome shotgun (WGS) entry which is preliminary data.</text>
</comment>
<evidence type="ECO:0000313" key="3">
    <source>
        <dbReference type="Proteomes" id="UP000679126"/>
    </source>
</evidence>
<protein>
    <submittedName>
        <fullName evidence="2">DUF5017 domain-containing protein</fullName>
    </submittedName>
</protein>
<dbReference type="PROSITE" id="PS51257">
    <property type="entry name" value="PROKAR_LIPOPROTEIN"/>
    <property type="match status" value="1"/>
</dbReference>
<evidence type="ECO:0000313" key="2">
    <source>
        <dbReference type="EMBL" id="MBO9152360.1"/>
    </source>
</evidence>
<organism evidence="2 3">
    <name type="scientific">Chitinophaga chungangae</name>
    <dbReference type="NCBI Taxonomy" id="2821488"/>
    <lineage>
        <taxon>Bacteria</taxon>
        <taxon>Pseudomonadati</taxon>
        <taxon>Bacteroidota</taxon>
        <taxon>Chitinophagia</taxon>
        <taxon>Chitinophagales</taxon>
        <taxon>Chitinophagaceae</taxon>
        <taxon>Chitinophaga</taxon>
    </lineage>
</organism>
<proteinExistence type="predicted"/>
<feature type="domain" description="DUF5017" evidence="1">
    <location>
        <begin position="18"/>
        <end position="204"/>
    </location>
</feature>
<dbReference type="RefSeq" id="WP_209145352.1">
    <property type="nucleotide sequence ID" value="NZ_JAGHKP010000002.1"/>
</dbReference>
<reference evidence="3" key="1">
    <citation type="submission" date="2021-03" db="EMBL/GenBank/DDBJ databases">
        <title>Assistant Professor.</title>
        <authorList>
            <person name="Huq M.A."/>
        </authorList>
    </citation>
    <scope>NUCLEOTIDE SEQUENCE [LARGE SCALE GENOMIC DNA]</scope>
    <source>
        <strain evidence="3">MAH-28</strain>
    </source>
</reference>
<sequence>MFHYKNMLPLAALCLLFACERDVVEVPAFEAHTEKTQYQAGDSVLFTFSGEPDIITFYSGEPGKEYRYKDRTDTEAGKTELEFLSRVLYGSQANNLKVVASNEFSGIYDSANVKNTNWTDITSRFTLATAPAGGLSANTPSGKADLSDLVVKGKPLYIGFQYIGEKPVATTPTQRTWRILGFSLTGTQDGGSPNTLVNHVSAGWLAVDVINRANKWAVSADNIQFSPNSTLEASEDWMITKPIWVTKVAPDKGAAIKDYSKRKENYSYVFATPGTYTVTFVGSNTSAEEVKTVVKEITLTIVP</sequence>